<feature type="transmembrane region" description="Helical" evidence="1">
    <location>
        <begin position="225"/>
        <end position="245"/>
    </location>
</feature>
<reference evidence="2 3" key="1">
    <citation type="journal article" date="2019" name="Nat. Ecol. Evol.">
        <title>Megaphylogeny resolves global patterns of mushroom evolution.</title>
        <authorList>
            <person name="Varga T."/>
            <person name="Krizsan K."/>
            <person name="Foldi C."/>
            <person name="Dima B."/>
            <person name="Sanchez-Garcia M."/>
            <person name="Sanchez-Ramirez S."/>
            <person name="Szollosi G.J."/>
            <person name="Szarkandi J.G."/>
            <person name="Papp V."/>
            <person name="Albert L."/>
            <person name="Andreopoulos W."/>
            <person name="Angelini C."/>
            <person name="Antonin V."/>
            <person name="Barry K.W."/>
            <person name="Bougher N.L."/>
            <person name="Buchanan P."/>
            <person name="Buyck B."/>
            <person name="Bense V."/>
            <person name="Catcheside P."/>
            <person name="Chovatia M."/>
            <person name="Cooper J."/>
            <person name="Damon W."/>
            <person name="Desjardin D."/>
            <person name="Finy P."/>
            <person name="Geml J."/>
            <person name="Haridas S."/>
            <person name="Hughes K."/>
            <person name="Justo A."/>
            <person name="Karasinski D."/>
            <person name="Kautmanova I."/>
            <person name="Kiss B."/>
            <person name="Kocsube S."/>
            <person name="Kotiranta H."/>
            <person name="LaButti K.M."/>
            <person name="Lechner B.E."/>
            <person name="Liimatainen K."/>
            <person name="Lipzen A."/>
            <person name="Lukacs Z."/>
            <person name="Mihaltcheva S."/>
            <person name="Morgado L.N."/>
            <person name="Niskanen T."/>
            <person name="Noordeloos M.E."/>
            <person name="Ohm R.A."/>
            <person name="Ortiz-Santana B."/>
            <person name="Ovrebo C."/>
            <person name="Racz N."/>
            <person name="Riley R."/>
            <person name="Savchenko A."/>
            <person name="Shiryaev A."/>
            <person name="Soop K."/>
            <person name="Spirin V."/>
            <person name="Szebenyi C."/>
            <person name="Tomsovsky M."/>
            <person name="Tulloss R.E."/>
            <person name="Uehling J."/>
            <person name="Grigoriev I.V."/>
            <person name="Vagvolgyi C."/>
            <person name="Papp T."/>
            <person name="Martin F.M."/>
            <person name="Miettinen O."/>
            <person name="Hibbett D.S."/>
            <person name="Nagy L.G."/>
        </authorList>
    </citation>
    <scope>NUCLEOTIDE SEQUENCE [LARGE SCALE GENOMIC DNA]</scope>
    <source>
        <strain evidence="2 3">CBS 962.96</strain>
    </source>
</reference>
<feature type="transmembrane region" description="Helical" evidence="1">
    <location>
        <begin position="183"/>
        <end position="204"/>
    </location>
</feature>
<keyword evidence="1" id="KW-0472">Membrane</keyword>
<dbReference type="AlphaFoldDB" id="A0A4S8MD77"/>
<dbReference type="EMBL" id="ML179103">
    <property type="protein sequence ID" value="THV00450.1"/>
    <property type="molecule type" value="Genomic_DNA"/>
</dbReference>
<evidence type="ECO:0000313" key="3">
    <source>
        <dbReference type="Proteomes" id="UP000297245"/>
    </source>
</evidence>
<dbReference type="Proteomes" id="UP000297245">
    <property type="component" value="Unassembled WGS sequence"/>
</dbReference>
<accession>A0A4S8MD77</accession>
<name>A0A4S8MD77_DENBC</name>
<protein>
    <submittedName>
        <fullName evidence="2">Uncharacterized protein</fullName>
    </submittedName>
</protein>
<feature type="transmembrane region" description="Helical" evidence="1">
    <location>
        <begin position="102"/>
        <end position="123"/>
    </location>
</feature>
<evidence type="ECO:0000313" key="2">
    <source>
        <dbReference type="EMBL" id="THV00450.1"/>
    </source>
</evidence>
<feature type="transmembrane region" description="Helical" evidence="1">
    <location>
        <begin position="26"/>
        <end position="47"/>
    </location>
</feature>
<feature type="transmembrane region" description="Helical" evidence="1">
    <location>
        <begin position="144"/>
        <end position="163"/>
    </location>
</feature>
<feature type="transmembrane region" description="Helical" evidence="1">
    <location>
        <begin position="59"/>
        <end position="90"/>
    </location>
</feature>
<evidence type="ECO:0000256" key="1">
    <source>
        <dbReference type="SAM" id="Phobius"/>
    </source>
</evidence>
<keyword evidence="1" id="KW-0812">Transmembrane</keyword>
<keyword evidence="1" id="KW-1133">Transmembrane helix</keyword>
<organism evidence="2 3">
    <name type="scientific">Dendrothele bispora (strain CBS 962.96)</name>
    <dbReference type="NCBI Taxonomy" id="1314807"/>
    <lineage>
        <taxon>Eukaryota</taxon>
        <taxon>Fungi</taxon>
        <taxon>Dikarya</taxon>
        <taxon>Basidiomycota</taxon>
        <taxon>Agaricomycotina</taxon>
        <taxon>Agaricomycetes</taxon>
        <taxon>Agaricomycetidae</taxon>
        <taxon>Agaricales</taxon>
        <taxon>Agaricales incertae sedis</taxon>
        <taxon>Dendrothele</taxon>
    </lineage>
</organism>
<gene>
    <name evidence="2" type="ORF">K435DRAFT_933087</name>
</gene>
<dbReference type="OrthoDB" id="2744793at2759"/>
<proteinExistence type="predicted"/>
<sequence length="347" mass="38488">MSNSPSNWDQVEIEIFEYLLHMIGQLGALIAVVFMIYGIYLAVTLLAMQVLISQGIRNFRLVFFGIIVFELLISTTYAILILVFITFIFFSLDPNSKRLQHWLVLSTQVGIGIDFVIRLNFLISDGLAVWRIWVLFPFNKLVRVALVFCMLVTTVCTFVDAGLNARSALRDIDVRDPASQTLLTALPILITNVVATSLVGYKTWLYRQDVKRNLMSRISVVSKTLWLLIISGLIYCIIWIAFIIVTQTGPSPNDATASLSALVFTGITPLLATPSLPTPTTSPDFYSTRLDSPQEPHDKTALVLLASILPVPGLPASVLPVPVLPAPFTASTPTPRSEIFFEVDLRN</sequence>
<keyword evidence="3" id="KW-1185">Reference proteome</keyword>